<evidence type="ECO:0000256" key="2">
    <source>
        <dbReference type="PROSITE-ProRule" id="PRU00708"/>
    </source>
</evidence>
<reference evidence="3" key="1">
    <citation type="submission" date="2021-01" db="EMBL/GenBank/DDBJ databases">
        <title>Adiantum capillus-veneris genome.</title>
        <authorList>
            <person name="Fang Y."/>
            <person name="Liao Q."/>
        </authorList>
    </citation>
    <scope>NUCLEOTIDE SEQUENCE</scope>
    <source>
        <strain evidence="3">H3</strain>
        <tissue evidence="3">Leaf</tissue>
    </source>
</reference>
<gene>
    <name evidence="3" type="ORF">GOP47_0009854</name>
</gene>
<organism evidence="3 4">
    <name type="scientific">Adiantum capillus-veneris</name>
    <name type="common">Maidenhair fern</name>
    <dbReference type="NCBI Taxonomy" id="13818"/>
    <lineage>
        <taxon>Eukaryota</taxon>
        <taxon>Viridiplantae</taxon>
        <taxon>Streptophyta</taxon>
        <taxon>Embryophyta</taxon>
        <taxon>Tracheophyta</taxon>
        <taxon>Polypodiopsida</taxon>
        <taxon>Polypodiidae</taxon>
        <taxon>Polypodiales</taxon>
        <taxon>Pteridineae</taxon>
        <taxon>Pteridaceae</taxon>
        <taxon>Vittarioideae</taxon>
        <taxon>Adiantum</taxon>
    </lineage>
</organism>
<feature type="repeat" description="PPR" evidence="2">
    <location>
        <begin position="63"/>
        <end position="97"/>
    </location>
</feature>
<dbReference type="PROSITE" id="PS51375">
    <property type="entry name" value="PPR"/>
    <property type="match status" value="4"/>
</dbReference>
<dbReference type="EMBL" id="JABFUD020000009">
    <property type="protein sequence ID" value="KAI5075778.1"/>
    <property type="molecule type" value="Genomic_DNA"/>
</dbReference>
<protein>
    <recommendedName>
        <fullName evidence="5">Pentatricopeptide repeat-containing protein</fullName>
    </recommendedName>
</protein>
<comment type="caution">
    <text evidence="3">The sequence shown here is derived from an EMBL/GenBank/DDBJ whole genome shotgun (WGS) entry which is preliminary data.</text>
</comment>
<evidence type="ECO:0000256" key="1">
    <source>
        <dbReference type="ARBA" id="ARBA00022737"/>
    </source>
</evidence>
<keyword evidence="1" id="KW-0677">Repeat</keyword>
<dbReference type="NCBIfam" id="TIGR00756">
    <property type="entry name" value="PPR"/>
    <property type="match status" value="4"/>
</dbReference>
<sequence>VCVCVCVCVCVAADKGKQIHDEIAKQGMLHDNIVLGGALVDMYAKCGALSLACQVVEELPSRNVVVWSALISGYVQKGEGEQALSCLEKMQHEGILPNAVTYICALNACASIKAAKRGKQIHNEIVRQGLLQNDIVLGGALVDMYAKCGNVTEAWQVLKELPSRDVVSWNALIAGYVQEGEANQALDCLQRMHHDGMRPNAATYLCILKACAMIRDAGRGKEFHDEIFRQGLLQNDILLGNGLVDMYAKCGDVLEARRVLKELPSHDVVSWNTLIAGYALEGEAEQALNCFEEMQRDGILPDLVSCACVIKVCNHRGLVEEGQRVFLSMSTKYGLKPNLECYNCMIDLLGRAGHLEKAVKLIQGMPSADHTAVWHALLGACVRWAEVNVGEWAFKQAVKLNKSDGPAYVHMANIYAAAGMEKKAESIEAMRIANSVL</sequence>
<dbReference type="Proteomes" id="UP000886520">
    <property type="component" value="Chromosome 9"/>
</dbReference>
<dbReference type="FunFam" id="1.25.40.10:FF:000031">
    <property type="entry name" value="Pentatricopeptide repeat-containing protein mitochondrial"/>
    <property type="match status" value="1"/>
</dbReference>
<dbReference type="Gene3D" id="1.25.40.10">
    <property type="entry name" value="Tetratricopeptide repeat domain"/>
    <property type="match status" value="4"/>
</dbReference>
<dbReference type="OrthoDB" id="185373at2759"/>
<evidence type="ECO:0000313" key="4">
    <source>
        <dbReference type="Proteomes" id="UP000886520"/>
    </source>
</evidence>
<dbReference type="GO" id="GO:0009451">
    <property type="term" value="P:RNA modification"/>
    <property type="evidence" value="ECO:0007669"/>
    <property type="project" value="InterPro"/>
</dbReference>
<dbReference type="PANTHER" id="PTHR47926">
    <property type="entry name" value="PENTATRICOPEPTIDE REPEAT-CONTAINING PROTEIN"/>
    <property type="match status" value="1"/>
</dbReference>
<evidence type="ECO:0008006" key="5">
    <source>
        <dbReference type="Google" id="ProtNLM"/>
    </source>
</evidence>
<accession>A0A9D4UXD8</accession>
<dbReference type="InterPro" id="IPR046960">
    <property type="entry name" value="PPR_At4g14850-like_plant"/>
</dbReference>
<dbReference type="InterPro" id="IPR002885">
    <property type="entry name" value="PPR_rpt"/>
</dbReference>
<proteinExistence type="predicted"/>
<keyword evidence="4" id="KW-1185">Reference proteome</keyword>
<feature type="non-terminal residue" evidence="3">
    <location>
        <position position="1"/>
    </location>
</feature>
<dbReference type="FunFam" id="1.25.40.10:FF:000227">
    <property type="entry name" value="Pentatricopeptide repeat-containing protein At3g13880"/>
    <property type="match status" value="1"/>
</dbReference>
<feature type="repeat" description="PPR" evidence="2">
    <location>
        <begin position="267"/>
        <end position="301"/>
    </location>
</feature>
<dbReference type="InterPro" id="IPR011990">
    <property type="entry name" value="TPR-like_helical_dom_sf"/>
</dbReference>
<dbReference type="GO" id="GO:0003723">
    <property type="term" value="F:RNA binding"/>
    <property type="evidence" value="ECO:0007669"/>
    <property type="project" value="InterPro"/>
</dbReference>
<dbReference type="Pfam" id="PF13041">
    <property type="entry name" value="PPR_2"/>
    <property type="match status" value="3"/>
</dbReference>
<dbReference type="Pfam" id="PF12854">
    <property type="entry name" value="PPR_1"/>
    <property type="match status" value="1"/>
</dbReference>
<dbReference type="FunFam" id="1.25.40.10:FF:000090">
    <property type="entry name" value="Pentatricopeptide repeat-containing protein, chloroplastic"/>
    <property type="match status" value="1"/>
</dbReference>
<dbReference type="SUPFAM" id="SSF48452">
    <property type="entry name" value="TPR-like"/>
    <property type="match status" value="1"/>
</dbReference>
<dbReference type="Pfam" id="PF01535">
    <property type="entry name" value="PPR"/>
    <property type="match status" value="1"/>
</dbReference>
<feature type="repeat" description="PPR" evidence="2">
    <location>
        <begin position="165"/>
        <end position="199"/>
    </location>
</feature>
<evidence type="ECO:0000313" key="3">
    <source>
        <dbReference type="EMBL" id="KAI5075778.1"/>
    </source>
</evidence>
<feature type="repeat" description="PPR" evidence="2">
    <location>
        <begin position="338"/>
        <end position="372"/>
    </location>
</feature>
<dbReference type="PANTHER" id="PTHR47926:SF382">
    <property type="entry name" value="PENTACOTRIPEPTIDE-REPEAT REGION OF PRORP DOMAIN-CONTAINING PROTEIN"/>
    <property type="match status" value="1"/>
</dbReference>
<name>A0A9D4UXD8_ADICA</name>
<dbReference type="AlphaFoldDB" id="A0A9D4UXD8"/>